<feature type="domain" description="Pseudouridine synthase I TruA alpha/beta" evidence="21">
    <location>
        <begin position="203"/>
        <end position="307"/>
    </location>
</feature>
<dbReference type="InterPro" id="IPR020094">
    <property type="entry name" value="TruA/RsuA/RluB/E/F_N"/>
</dbReference>
<dbReference type="FunFam" id="3.30.70.660:FF:000002">
    <property type="entry name" value="tRNA pseudouridine synthase"/>
    <property type="match status" value="1"/>
</dbReference>
<evidence type="ECO:0000256" key="14">
    <source>
        <dbReference type="ARBA" id="ARBA00075153"/>
    </source>
</evidence>
<evidence type="ECO:0000256" key="16">
    <source>
        <dbReference type="ARBA" id="ARBA00080849"/>
    </source>
</evidence>
<evidence type="ECO:0000256" key="10">
    <source>
        <dbReference type="ARBA" id="ARBA00053709"/>
    </source>
</evidence>
<evidence type="ECO:0000256" key="4">
    <source>
        <dbReference type="ARBA" id="ARBA00022664"/>
    </source>
</evidence>
<name>A0AAN8X7K0_HALRR</name>
<dbReference type="GO" id="GO:0005634">
    <property type="term" value="C:nucleus"/>
    <property type="evidence" value="ECO:0007669"/>
    <property type="project" value="UniProtKB-SubCell"/>
</dbReference>
<dbReference type="InterPro" id="IPR041708">
    <property type="entry name" value="PUS1/PUS2-like"/>
</dbReference>
<dbReference type="EC" id="5.4.99.12" evidence="12"/>
<comment type="catalytic activity">
    <reaction evidence="8">
        <text>a uridine in tRNA = a pseudouridine in tRNA</text>
        <dbReference type="Rhea" id="RHEA:54572"/>
        <dbReference type="Rhea" id="RHEA-COMP:13339"/>
        <dbReference type="Rhea" id="RHEA-COMP:13934"/>
        <dbReference type="ChEBI" id="CHEBI:65314"/>
        <dbReference type="ChEBI" id="CHEBI:65315"/>
    </reaction>
</comment>
<dbReference type="GO" id="GO:0160147">
    <property type="term" value="F:tRNA pseudouridine(38-40) synthase activity"/>
    <property type="evidence" value="ECO:0007669"/>
    <property type="project" value="UniProtKB-EC"/>
</dbReference>
<dbReference type="InterPro" id="IPR020103">
    <property type="entry name" value="PsdUridine_synth_cat_dom_sf"/>
</dbReference>
<dbReference type="EMBL" id="JAXCGZ010008384">
    <property type="protein sequence ID" value="KAK7077696.1"/>
    <property type="molecule type" value="Genomic_DNA"/>
</dbReference>
<comment type="catalytic activity">
    <reaction evidence="9">
        <text>uridine(38/39/40) in tRNA = pseudouridine(38/39/40) in tRNA</text>
        <dbReference type="Rhea" id="RHEA:22376"/>
        <dbReference type="Rhea" id="RHEA-COMP:10085"/>
        <dbReference type="Rhea" id="RHEA-COMP:10087"/>
        <dbReference type="ChEBI" id="CHEBI:65314"/>
        <dbReference type="ChEBI" id="CHEBI:65315"/>
        <dbReference type="EC" id="5.4.99.12"/>
    </reaction>
</comment>
<evidence type="ECO:0000256" key="11">
    <source>
        <dbReference type="ARBA" id="ARBA00064589"/>
    </source>
</evidence>
<evidence type="ECO:0000259" key="21">
    <source>
        <dbReference type="Pfam" id="PF01416"/>
    </source>
</evidence>
<evidence type="ECO:0000256" key="18">
    <source>
        <dbReference type="PIRSR" id="PIRSR641708-1"/>
    </source>
</evidence>
<dbReference type="PANTHER" id="PTHR11142:SF4">
    <property type="entry name" value="PSEUDOURIDYLATE SYNTHASE 1 HOMOLOG"/>
    <property type="match status" value="1"/>
</dbReference>
<feature type="compositionally biased region" description="Polar residues" evidence="20">
    <location>
        <begin position="1"/>
        <end position="10"/>
    </location>
</feature>
<comment type="subunit">
    <text evidence="11">Monomer. Forms a complex with RARG and the SRA1 RNA in the nucleus.</text>
</comment>
<feature type="active site" description="Nucleophile" evidence="18">
    <location>
        <position position="112"/>
    </location>
</feature>
<feature type="binding site" evidence="19">
    <location>
        <position position="168"/>
    </location>
    <ligand>
        <name>substrate</name>
    </ligand>
</feature>
<dbReference type="GO" id="GO:1990481">
    <property type="term" value="P:mRNA pseudouridine synthesis"/>
    <property type="evidence" value="ECO:0007669"/>
    <property type="project" value="TreeGrafter"/>
</dbReference>
<dbReference type="FunFam" id="3.30.70.580:FF:000002">
    <property type="entry name" value="tRNA pseudouridine synthase"/>
    <property type="match status" value="1"/>
</dbReference>
<accession>A0AAN8X7K0</accession>
<evidence type="ECO:0000256" key="19">
    <source>
        <dbReference type="PIRSR" id="PIRSR641708-2"/>
    </source>
</evidence>
<evidence type="ECO:0000256" key="9">
    <source>
        <dbReference type="ARBA" id="ARBA00052184"/>
    </source>
</evidence>
<keyword evidence="23" id="KW-1185">Reference proteome</keyword>
<dbReference type="InterPro" id="IPR020095">
    <property type="entry name" value="PsdUridine_synth_TruA_C"/>
</dbReference>
<dbReference type="AlphaFoldDB" id="A0AAN8X7K0"/>
<evidence type="ECO:0000256" key="15">
    <source>
        <dbReference type="ARBA" id="ARBA00079087"/>
    </source>
</evidence>
<evidence type="ECO:0000256" key="3">
    <source>
        <dbReference type="ARBA" id="ARBA00009375"/>
    </source>
</evidence>
<dbReference type="InterPro" id="IPR001406">
    <property type="entry name" value="PsdUridine_synth_TruA"/>
</dbReference>
<comment type="similarity">
    <text evidence="3">Belongs to the tRNA pseudouridine synthase TruA family.</text>
</comment>
<dbReference type="Pfam" id="PF01416">
    <property type="entry name" value="PseudoU_synth_1"/>
    <property type="match status" value="1"/>
</dbReference>
<dbReference type="SUPFAM" id="SSF55120">
    <property type="entry name" value="Pseudouridine synthase"/>
    <property type="match status" value="1"/>
</dbReference>
<protein>
    <recommendedName>
        <fullName evidence="13">Pseudouridylate synthase 1 homolog</fullName>
        <ecNumber evidence="12">5.4.99.12</ecNumber>
    </recommendedName>
    <alternativeName>
        <fullName evidence="14">tRNA pseudouridine synthase 1</fullName>
    </alternativeName>
    <alternativeName>
        <fullName evidence="17">tRNA pseudouridine(38-40) synthase</fullName>
    </alternativeName>
    <alternativeName>
        <fullName evidence="15">tRNA pseudouridylate synthase I</fullName>
    </alternativeName>
    <alternativeName>
        <fullName evidence="16">tRNA-uridine isomerase I</fullName>
    </alternativeName>
</protein>
<evidence type="ECO:0000313" key="23">
    <source>
        <dbReference type="Proteomes" id="UP001381693"/>
    </source>
</evidence>
<comment type="catalytic activity">
    <reaction evidence="1">
        <text>a uridine in mRNA = a pseudouridine in mRNA</text>
        <dbReference type="Rhea" id="RHEA:56644"/>
        <dbReference type="Rhea" id="RHEA-COMP:14658"/>
        <dbReference type="Rhea" id="RHEA-COMP:14659"/>
        <dbReference type="ChEBI" id="CHEBI:65314"/>
        <dbReference type="ChEBI" id="CHEBI:65315"/>
    </reaction>
</comment>
<reference evidence="22 23" key="1">
    <citation type="submission" date="2023-11" db="EMBL/GenBank/DDBJ databases">
        <title>Halocaridina rubra genome assembly.</title>
        <authorList>
            <person name="Smith C."/>
        </authorList>
    </citation>
    <scope>NUCLEOTIDE SEQUENCE [LARGE SCALE GENOMIC DNA]</scope>
    <source>
        <strain evidence="22">EP-1</strain>
        <tissue evidence="22">Whole</tissue>
    </source>
</reference>
<evidence type="ECO:0000256" key="8">
    <source>
        <dbReference type="ARBA" id="ARBA00036943"/>
    </source>
</evidence>
<dbReference type="GO" id="GO:0003723">
    <property type="term" value="F:RNA binding"/>
    <property type="evidence" value="ECO:0007669"/>
    <property type="project" value="InterPro"/>
</dbReference>
<gene>
    <name evidence="22" type="primary">PUS1</name>
    <name evidence="22" type="ORF">SK128_024149</name>
</gene>
<dbReference type="Gene3D" id="3.30.70.660">
    <property type="entry name" value="Pseudouridine synthase I, catalytic domain, C-terminal subdomain"/>
    <property type="match status" value="1"/>
</dbReference>
<proteinExistence type="inferred from homology"/>
<dbReference type="InterPro" id="IPR020097">
    <property type="entry name" value="PsdUridine_synth_TruA_a/b_dom"/>
</dbReference>
<comment type="caution">
    <text evidence="22">The sequence shown here is derived from an EMBL/GenBank/DDBJ whole genome shotgun (WGS) entry which is preliminary data.</text>
</comment>
<keyword evidence="6 22" id="KW-0413">Isomerase</keyword>
<evidence type="ECO:0000256" key="5">
    <source>
        <dbReference type="ARBA" id="ARBA00022694"/>
    </source>
</evidence>
<organism evidence="22 23">
    <name type="scientific">Halocaridina rubra</name>
    <name type="common">Hawaiian red shrimp</name>
    <dbReference type="NCBI Taxonomy" id="373956"/>
    <lineage>
        <taxon>Eukaryota</taxon>
        <taxon>Metazoa</taxon>
        <taxon>Ecdysozoa</taxon>
        <taxon>Arthropoda</taxon>
        <taxon>Crustacea</taxon>
        <taxon>Multicrustacea</taxon>
        <taxon>Malacostraca</taxon>
        <taxon>Eumalacostraca</taxon>
        <taxon>Eucarida</taxon>
        <taxon>Decapoda</taxon>
        <taxon>Pleocyemata</taxon>
        <taxon>Caridea</taxon>
        <taxon>Atyoidea</taxon>
        <taxon>Atyidae</taxon>
        <taxon>Halocaridina</taxon>
    </lineage>
</organism>
<feature type="region of interest" description="Disordered" evidence="20">
    <location>
        <begin position="377"/>
        <end position="420"/>
    </location>
</feature>
<dbReference type="GO" id="GO:0006397">
    <property type="term" value="P:mRNA processing"/>
    <property type="evidence" value="ECO:0007669"/>
    <property type="project" value="UniProtKB-KW"/>
</dbReference>
<evidence type="ECO:0000256" key="12">
    <source>
        <dbReference type="ARBA" id="ARBA00066509"/>
    </source>
</evidence>
<evidence type="ECO:0000256" key="6">
    <source>
        <dbReference type="ARBA" id="ARBA00023235"/>
    </source>
</evidence>
<evidence type="ECO:0000256" key="1">
    <source>
        <dbReference type="ARBA" id="ARBA00001166"/>
    </source>
</evidence>
<dbReference type="Gene3D" id="3.30.70.580">
    <property type="entry name" value="Pseudouridine synthase I, catalytic domain, N-terminal subdomain"/>
    <property type="match status" value="1"/>
</dbReference>
<dbReference type="CDD" id="cd02568">
    <property type="entry name" value="PseudoU_synth_PUS1_PUS2"/>
    <property type="match status" value="1"/>
</dbReference>
<dbReference type="GO" id="GO:0031119">
    <property type="term" value="P:tRNA pseudouridine synthesis"/>
    <property type="evidence" value="ECO:0007669"/>
    <property type="project" value="InterPro"/>
</dbReference>
<dbReference type="NCBIfam" id="TIGR00071">
    <property type="entry name" value="hisT_truA"/>
    <property type="match status" value="1"/>
</dbReference>
<feature type="region of interest" description="Disordered" evidence="20">
    <location>
        <begin position="1"/>
        <end position="47"/>
    </location>
</feature>
<evidence type="ECO:0000256" key="13">
    <source>
        <dbReference type="ARBA" id="ARBA00068582"/>
    </source>
</evidence>
<sequence>MEGTSDSSTGAPPVEGGTGVKRLAEPGLEESQVKRIQLNPIPEEGDAARRKRKKFALLLSYSGKGYLGMQRNHGFRTIEGDLLHAMVEANLMTEEGVQVPQLFQFQRAARTDKGVSAARQVVSVKLPDDVPDIASEINKRLCDQIRVMAVRRTTKGFNSKTWCDSRTYSYMCPTFAFAPLEEITKEDYRITSEVLEQLRTTLKLYKGTHNFHNFTARKKYQEDSAKRYIIDIDCGDPFEREGLEWVIIKIKGQSFMLHQIRKMVGLVIAVLRGLASPDVISKAWGKDRVDVPIAPSLGLVLEEPHYDKYNLRYGSDGIHEKLSFDDCIEKLQAFREKFIDSTIINMEIEEKSILKWLATLPLHTFDVRDIADDESDAMKNRSQTRSAIGRASMRLTMQQDYSDEDEAEEDEGDLDQYRIKPVEKNDSVDISVDDKTLSINCSRVGVNGVENKKVDNRKQIEVDNKNAEKDN</sequence>
<keyword evidence="7" id="KW-0539">Nucleus</keyword>
<keyword evidence="5" id="KW-0819">tRNA processing</keyword>
<feature type="compositionally biased region" description="Acidic residues" evidence="20">
    <location>
        <begin position="401"/>
        <end position="414"/>
    </location>
</feature>
<evidence type="ECO:0000256" key="20">
    <source>
        <dbReference type="SAM" id="MobiDB-lite"/>
    </source>
</evidence>
<evidence type="ECO:0000256" key="17">
    <source>
        <dbReference type="ARBA" id="ARBA00081344"/>
    </source>
</evidence>
<dbReference type="Proteomes" id="UP001381693">
    <property type="component" value="Unassembled WGS sequence"/>
</dbReference>
<evidence type="ECO:0000256" key="7">
    <source>
        <dbReference type="ARBA" id="ARBA00023242"/>
    </source>
</evidence>
<comment type="function">
    <text evidence="10">Pseudouridylate synthase that catalyzes pseudouridylation of tRNAs and mRNAs. Acts on positions 27/28 in the anticodon stem and also positions 34 and 36 in the anticodon of an intron containing tRNA. Also catalyzes pseudouridylation of mRNAs: mediates pseudouridylation of mRNAs with the consensus sequence 5'-UGUAG-3'. Acts as a regulator of pre-mRNA splicing by mediating pseudouridylation of pre-mRNAs at locations associated with alternatively spliced regions. Pseudouridylation of pre-mRNAs near splice sites directly regulates mRNA splicing and mRNA 3'-end processing. Involved in regulation of nuclear receptor activity through pseudouridylation of SRA1 mRNA.</text>
</comment>
<evidence type="ECO:0000256" key="2">
    <source>
        <dbReference type="ARBA" id="ARBA00004123"/>
    </source>
</evidence>
<comment type="subcellular location">
    <subcellularLocation>
        <location evidence="2">Nucleus</location>
    </subcellularLocation>
</comment>
<evidence type="ECO:0000313" key="22">
    <source>
        <dbReference type="EMBL" id="KAK7077696.1"/>
    </source>
</evidence>
<dbReference type="PANTHER" id="PTHR11142">
    <property type="entry name" value="PSEUDOURIDYLATE SYNTHASE"/>
    <property type="match status" value="1"/>
</dbReference>
<keyword evidence="4" id="KW-0507">mRNA processing</keyword>